<evidence type="ECO:0000313" key="4">
    <source>
        <dbReference type="Proteomes" id="UP000052979"/>
    </source>
</evidence>
<proteinExistence type="predicted"/>
<dbReference type="STRING" id="145458.APU90_02070"/>
<sequence>MGRATQPGGLSRSGRGAAKFRRRHGAVFFSILLALCAVPLSFFVWYALISLGAYPGKQALTDLFLGILYTACVHAILLAGILVAVPSIRARRREGGISVTGWIAVVLNGLVLAYWELLVSPWLVELWNRLVGG</sequence>
<keyword evidence="4" id="KW-1185">Reference proteome</keyword>
<name>A0A0C5B980_9MICO</name>
<feature type="transmembrane region" description="Helical" evidence="1">
    <location>
        <begin position="25"/>
        <end position="48"/>
    </location>
</feature>
<dbReference type="EMBL" id="PSWU01000006">
    <property type="protein sequence ID" value="PPI15662.1"/>
    <property type="molecule type" value="Genomic_DNA"/>
</dbReference>
<gene>
    <name evidence="3" type="ORF">C5C51_04185</name>
    <name evidence="2" type="ORF">VT73_05465</name>
</gene>
<evidence type="ECO:0000313" key="5">
    <source>
        <dbReference type="Proteomes" id="UP000237966"/>
    </source>
</evidence>
<dbReference type="Proteomes" id="UP000052979">
    <property type="component" value="Unassembled WGS sequence"/>
</dbReference>
<feature type="transmembrane region" description="Helical" evidence="1">
    <location>
        <begin position="97"/>
        <end position="115"/>
    </location>
</feature>
<keyword evidence="1" id="KW-0472">Membrane</keyword>
<evidence type="ECO:0000313" key="2">
    <source>
        <dbReference type="EMBL" id="KKM45834.1"/>
    </source>
</evidence>
<dbReference type="KEGG" id="rtx:TI83_04405"/>
<reference evidence="2 4" key="1">
    <citation type="submission" date="2015-04" db="EMBL/GenBank/DDBJ databases">
        <title>Draft genome sequence of Rathayibacter toxicus strain FH-142 (AKA 70134 or CS 32), a Western Australian isolate.</title>
        <authorList>
            <consortium name="Consortium for Microbial Forensics and Genomics (microFORGE)"/>
            <person name="Knight B.M."/>
            <person name="Roberts D.P."/>
            <person name="Lin D."/>
            <person name="Hari K."/>
            <person name="Fletcher J."/>
            <person name="Melcher U."/>
            <person name="Blagden T."/>
            <person name="Luster D.G."/>
            <person name="Sechler A.J."/>
            <person name="Schneider W.L."/>
            <person name="Winegar R.A."/>
        </authorList>
    </citation>
    <scope>NUCLEOTIDE SEQUENCE [LARGE SCALE GENOMIC DNA]</scope>
    <source>
        <strain evidence="2 4">FH142</strain>
    </source>
</reference>
<dbReference type="Proteomes" id="UP000237966">
    <property type="component" value="Unassembled WGS sequence"/>
</dbReference>
<dbReference type="AlphaFoldDB" id="A0A0C5B980"/>
<protein>
    <submittedName>
        <fullName evidence="2">Uncharacterized protein</fullName>
    </submittedName>
</protein>
<dbReference type="PATRIC" id="fig|145458.7.peg.1020"/>
<accession>A0A0C5B980</accession>
<dbReference type="EMBL" id="LBFI01000031">
    <property type="protein sequence ID" value="KKM45834.1"/>
    <property type="molecule type" value="Genomic_DNA"/>
</dbReference>
<evidence type="ECO:0000256" key="1">
    <source>
        <dbReference type="SAM" id="Phobius"/>
    </source>
</evidence>
<reference evidence="3 5" key="2">
    <citation type="submission" date="2018-02" db="EMBL/GenBank/DDBJ databases">
        <title>Bacteriophage NCPPB3778 and a type I-E CRISPR drive the evolution of the US Biological Select Agent, Rathayibacter toxicus.</title>
        <authorList>
            <person name="Davis E.W.II."/>
            <person name="Tabima J.F."/>
            <person name="Weisberg A.J."/>
            <person name="Lopes L.D."/>
            <person name="Wiseman M.S."/>
            <person name="Wiseman M.S."/>
            <person name="Pupko T."/>
            <person name="Belcher M.S."/>
            <person name="Sechler A.J."/>
            <person name="Tancos M.A."/>
            <person name="Schroeder B.K."/>
            <person name="Murray T.D."/>
            <person name="Luster D.G."/>
            <person name="Schneider W.L."/>
            <person name="Rogers E."/>
            <person name="Andreote F.D."/>
            <person name="Grunwald N.J."/>
            <person name="Putnam M.L."/>
            <person name="Chang J.H."/>
        </authorList>
    </citation>
    <scope>NUCLEOTIDE SEQUENCE [LARGE SCALE GENOMIC DNA]</scope>
    <source>
        <strain evidence="3 5">FH99</strain>
    </source>
</reference>
<keyword evidence="1" id="KW-0812">Transmembrane</keyword>
<organism evidence="2 4">
    <name type="scientific">Rathayibacter toxicus</name>
    <dbReference type="NCBI Taxonomy" id="145458"/>
    <lineage>
        <taxon>Bacteria</taxon>
        <taxon>Bacillati</taxon>
        <taxon>Actinomycetota</taxon>
        <taxon>Actinomycetes</taxon>
        <taxon>Micrococcales</taxon>
        <taxon>Microbacteriaceae</taxon>
        <taxon>Rathayibacter</taxon>
    </lineage>
</organism>
<feature type="transmembrane region" description="Helical" evidence="1">
    <location>
        <begin position="63"/>
        <end position="85"/>
    </location>
</feature>
<comment type="caution">
    <text evidence="2">The sequence shown here is derived from an EMBL/GenBank/DDBJ whole genome shotgun (WGS) entry which is preliminary data.</text>
</comment>
<keyword evidence="1" id="KW-1133">Transmembrane helix</keyword>
<evidence type="ECO:0000313" key="3">
    <source>
        <dbReference type="EMBL" id="PPI15662.1"/>
    </source>
</evidence>